<protein>
    <recommendedName>
        <fullName evidence="2">UPF0250 protein GCM10011396_56400</fullName>
    </recommendedName>
</protein>
<keyword evidence="4" id="KW-1185">Reference proteome</keyword>
<dbReference type="Gene3D" id="3.30.70.260">
    <property type="match status" value="1"/>
</dbReference>
<proteinExistence type="inferred from homology"/>
<dbReference type="HAMAP" id="MF_00659">
    <property type="entry name" value="UPF0250"/>
    <property type="match status" value="1"/>
</dbReference>
<dbReference type="SUPFAM" id="SSF117991">
    <property type="entry name" value="YbeD/HP0495-like"/>
    <property type="match status" value="1"/>
</dbReference>
<evidence type="ECO:0000256" key="2">
    <source>
        <dbReference type="HAMAP-Rule" id="MF_00659"/>
    </source>
</evidence>
<dbReference type="AlphaFoldDB" id="A0A916V1U4"/>
<evidence type="ECO:0000256" key="1">
    <source>
        <dbReference type="ARBA" id="ARBA00008460"/>
    </source>
</evidence>
<comment type="similarity">
    <text evidence="1 2">Belongs to the UPF0250 family.</text>
</comment>
<evidence type="ECO:0000313" key="3">
    <source>
        <dbReference type="EMBL" id="GGD01580.1"/>
    </source>
</evidence>
<dbReference type="Pfam" id="PF04359">
    <property type="entry name" value="DUF493"/>
    <property type="match status" value="1"/>
</dbReference>
<reference evidence="3" key="2">
    <citation type="submission" date="2020-09" db="EMBL/GenBank/DDBJ databases">
        <authorList>
            <person name="Sun Q."/>
            <person name="Zhou Y."/>
        </authorList>
    </citation>
    <scope>NUCLEOTIDE SEQUENCE</scope>
    <source>
        <strain evidence="3">CGMCC 1.10998</strain>
    </source>
</reference>
<dbReference type="PANTHER" id="PTHR38036:SF1">
    <property type="entry name" value="UPF0250 PROTEIN YBED"/>
    <property type="match status" value="1"/>
</dbReference>
<dbReference type="RefSeq" id="WP_188569521.1">
    <property type="nucleotide sequence ID" value="NZ_BMED01000010.1"/>
</dbReference>
<dbReference type="Proteomes" id="UP000637423">
    <property type="component" value="Unassembled WGS sequence"/>
</dbReference>
<dbReference type="NCBIfam" id="NF002533">
    <property type="entry name" value="PRK02047.1"/>
    <property type="match status" value="1"/>
</dbReference>
<accession>A0A916V1U4</accession>
<dbReference type="PANTHER" id="PTHR38036">
    <property type="entry name" value="UPF0250 PROTEIN YBED"/>
    <property type="match status" value="1"/>
</dbReference>
<reference evidence="3" key="1">
    <citation type="journal article" date="2014" name="Int. J. Syst. Evol. Microbiol.">
        <title>Complete genome sequence of Corynebacterium casei LMG S-19264T (=DSM 44701T), isolated from a smear-ripened cheese.</title>
        <authorList>
            <consortium name="US DOE Joint Genome Institute (JGI-PGF)"/>
            <person name="Walter F."/>
            <person name="Albersmeier A."/>
            <person name="Kalinowski J."/>
            <person name="Ruckert C."/>
        </authorList>
    </citation>
    <scope>NUCLEOTIDE SEQUENCE</scope>
    <source>
        <strain evidence="3">CGMCC 1.10998</strain>
    </source>
</reference>
<comment type="caution">
    <text evidence="3">The sequence shown here is derived from an EMBL/GenBank/DDBJ whole genome shotgun (WGS) entry which is preliminary data.</text>
</comment>
<name>A0A916V1U4_9BURK</name>
<dbReference type="InterPro" id="IPR007454">
    <property type="entry name" value="UPF0250_YbeD-like"/>
</dbReference>
<gene>
    <name evidence="3" type="ORF">GCM10011396_56400</name>
</gene>
<dbReference type="InterPro" id="IPR027471">
    <property type="entry name" value="YbeD-like_sf"/>
</dbReference>
<organism evidence="3 4">
    <name type="scientific">Undibacterium terreum</name>
    <dbReference type="NCBI Taxonomy" id="1224302"/>
    <lineage>
        <taxon>Bacteria</taxon>
        <taxon>Pseudomonadati</taxon>
        <taxon>Pseudomonadota</taxon>
        <taxon>Betaproteobacteria</taxon>
        <taxon>Burkholderiales</taxon>
        <taxon>Oxalobacteraceae</taxon>
        <taxon>Undibacterium</taxon>
    </lineage>
</organism>
<evidence type="ECO:0000313" key="4">
    <source>
        <dbReference type="Proteomes" id="UP000637423"/>
    </source>
</evidence>
<sequence length="95" mass="10567">MPTTNTPADVQESLIEYPSDFPIKIMGVMQDAFAQTMVELVAEHDPTFHAGKMDMRPSTKGTYLALTVTVRATSREQLDNLYRALSAHPMVKVVL</sequence>
<dbReference type="EMBL" id="BMED01000010">
    <property type="protein sequence ID" value="GGD01580.1"/>
    <property type="molecule type" value="Genomic_DNA"/>
</dbReference>